<dbReference type="AlphaFoldDB" id="A0A2W5P6L9"/>
<protein>
    <recommendedName>
        <fullName evidence="4">Lipoprotein</fullName>
    </recommendedName>
</protein>
<comment type="caution">
    <text evidence="2">The sequence shown here is derived from an EMBL/GenBank/DDBJ whole genome shotgun (WGS) entry which is preliminary data.</text>
</comment>
<dbReference type="EMBL" id="QFPP01000667">
    <property type="protein sequence ID" value="PZQ61416.1"/>
    <property type="molecule type" value="Genomic_DNA"/>
</dbReference>
<accession>A0A2W5P6L9</accession>
<gene>
    <name evidence="2" type="ORF">DI563_29020</name>
</gene>
<dbReference type="Proteomes" id="UP000249135">
    <property type="component" value="Unassembled WGS sequence"/>
</dbReference>
<organism evidence="2 3">
    <name type="scientific">Variovorax paradoxus</name>
    <dbReference type="NCBI Taxonomy" id="34073"/>
    <lineage>
        <taxon>Bacteria</taxon>
        <taxon>Pseudomonadati</taxon>
        <taxon>Pseudomonadota</taxon>
        <taxon>Betaproteobacteria</taxon>
        <taxon>Burkholderiales</taxon>
        <taxon>Comamonadaceae</taxon>
        <taxon>Variovorax</taxon>
    </lineage>
</organism>
<name>A0A2W5P6L9_VARPD</name>
<evidence type="ECO:0000256" key="1">
    <source>
        <dbReference type="SAM" id="Phobius"/>
    </source>
</evidence>
<keyword evidence="1" id="KW-0472">Membrane</keyword>
<reference evidence="2 3" key="1">
    <citation type="submission" date="2017-08" db="EMBL/GenBank/DDBJ databases">
        <title>Infants hospitalized years apart are colonized by the same room-sourced microbial strains.</title>
        <authorList>
            <person name="Brooks B."/>
            <person name="Olm M.R."/>
            <person name="Firek B.A."/>
            <person name="Baker R."/>
            <person name="Thomas B.C."/>
            <person name="Morowitz M.J."/>
            <person name="Banfield J.F."/>
        </authorList>
    </citation>
    <scope>NUCLEOTIDE SEQUENCE [LARGE SCALE GENOMIC DNA]</scope>
    <source>
        <strain evidence="2">S2_005_003_R2_41</strain>
    </source>
</reference>
<evidence type="ECO:0008006" key="4">
    <source>
        <dbReference type="Google" id="ProtNLM"/>
    </source>
</evidence>
<evidence type="ECO:0000313" key="3">
    <source>
        <dbReference type="Proteomes" id="UP000249135"/>
    </source>
</evidence>
<evidence type="ECO:0000313" key="2">
    <source>
        <dbReference type="EMBL" id="PZQ61416.1"/>
    </source>
</evidence>
<feature type="transmembrane region" description="Helical" evidence="1">
    <location>
        <begin position="20"/>
        <end position="42"/>
    </location>
</feature>
<keyword evidence="1" id="KW-1133">Transmembrane helix</keyword>
<keyword evidence="1" id="KW-0812">Transmembrane</keyword>
<sequence>MNGHDALVRAPGGPDRRGRLQIIGVLLLAALLGACSAVRLAYNNLPTVSYWWLDGYVDFDGAQSLRVREALDGLLAWHRREELPQVLALLRRAQALAPNDITPAQACEFADAIRGRLLATAARAEAPVAEIAVTLSPAQLQHLQAKYAKVNAEYRKEWVSLDTAALHDKRYRRFLERHEDFYGALQAEQRAMLRRMTAESVFDARRADAERRDRQTEIVAMLRHFESERTPPAAAQSAIHALVQRIAAPPAGPWRDHQLALQDEGCRNLAALHNTTTPAQRERAVDRLGRYARDVEALVAAD</sequence>
<dbReference type="Pfam" id="PF19795">
    <property type="entry name" value="DUF6279"/>
    <property type="match status" value="1"/>
</dbReference>
<proteinExistence type="predicted"/>